<dbReference type="InterPro" id="IPR012340">
    <property type="entry name" value="NA-bd_OB-fold"/>
</dbReference>
<keyword evidence="8" id="KW-0460">Magnesium</keyword>
<reference evidence="12" key="1">
    <citation type="submission" date="2015-10" db="EMBL/GenBank/DDBJ databases">
        <authorList>
            <person name="Gilbert D.G."/>
        </authorList>
    </citation>
    <scope>NUCLEOTIDE SEQUENCE</scope>
</reference>
<dbReference type="GO" id="GO:0006364">
    <property type="term" value="P:rRNA processing"/>
    <property type="evidence" value="ECO:0007669"/>
    <property type="project" value="TreeGrafter"/>
</dbReference>
<dbReference type="GO" id="GO:0046872">
    <property type="term" value="F:metal ion binding"/>
    <property type="evidence" value="ECO:0007669"/>
    <property type="project" value="UniProtKB-KW"/>
</dbReference>
<evidence type="ECO:0000256" key="5">
    <source>
        <dbReference type="ARBA" id="ARBA00022723"/>
    </source>
</evidence>
<evidence type="ECO:0000256" key="1">
    <source>
        <dbReference type="ARBA" id="ARBA00001946"/>
    </source>
</evidence>
<keyword evidence="4" id="KW-0540">Nuclease</keyword>
<dbReference type="Pfam" id="PF10150">
    <property type="entry name" value="RNase_E_G"/>
    <property type="match status" value="1"/>
</dbReference>
<dbReference type="GO" id="GO:0004540">
    <property type="term" value="F:RNA nuclease activity"/>
    <property type="evidence" value="ECO:0007669"/>
    <property type="project" value="InterPro"/>
</dbReference>
<dbReference type="SMART" id="SM00316">
    <property type="entry name" value="S1"/>
    <property type="match status" value="1"/>
</dbReference>
<dbReference type="InterPro" id="IPR019307">
    <property type="entry name" value="RNA-bd_AU-1/RNase_E/G"/>
</dbReference>
<protein>
    <submittedName>
        <fullName evidence="12">Cytoplasmic axial filament protein CafA and Ribonuclease G</fullName>
        <ecNumber evidence="12">3.1.4.-</ecNumber>
    </submittedName>
</protein>
<keyword evidence="3" id="KW-0997">Cell inner membrane</keyword>
<evidence type="ECO:0000256" key="10">
    <source>
        <dbReference type="ARBA" id="ARBA00023136"/>
    </source>
</evidence>
<dbReference type="PANTHER" id="PTHR30001">
    <property type="entry name" value="RIBONUCLEASE"/>
    <property type="match status" value="1"/>
</dbReference>
<keyword evidence="5" id="KW-0479">Metal-binding</keyword>
<dbReference type="SUPFAM" id="SSF50249">
    <property type="entry name" value="Nucleic acid-binding proteins"/>
    <property type="match status" value="1"/>
</dbReference>
<evidence type="ECO:0000256" key="3">
    <source>
        <dbReference type="ARBA" id="ARBA00022519"/>
    </source>
</evidence>
<dbReference type="Pfam" id="PF00575">
    <property type="entry name" value="S1"/>
    <property type="match status" value="1"/>
</dbReference>
<keyword evidence="2" id="KW-1003">Cell membrane</keyword>
<evidence type="ECO:0000259" key="11">
    <source>
        <dbReference type="PROSITE" id="PS50126"/>
    </source>
</evidence>
<accession>A0A160VFT0</accession>
<dbReference type="GO" id="GO:0003723">
    <property type="term" value="F:RNA binding"/>
    <property type="evidence" value="ECO:0007669"/>
    <property type="project" value="UniProtKB-KW"/>
</dbReference>
<dbReference type="PANTHER" id="PTHR30001:SF1">
    <property type="entry name" value="RIBONUCLEASE E_G-LIKE PROTEIN, CHLOROPLASTIC"/>
    <property type="match status" value="1"/>
</dbReference>
<dbReference type="EC" id="3.1.4.-" evidence="12"/>
<dbReference type="CDD" id="cd04453">
    <property type="entry name" value="S1_RNase_E"/>
    <property type="match status" value="1"/>
</dbReference>
<gene>
    <name evidence="12" type="ORF">MGWOODY_Mmi760</name>
</gene>
<dbReference type="InterPro" id="IPR003029">
    <property type="entry name" value="S1_domain"/>
</dbReference>
<evidence type="ECO:0000256" key="7">
    <source>
        <dbReference type="ARBA" id="ARBA00022801"/>
    </source>
</evidence>
<dbReference type="EMBL" id="FAXC01000259">
    <property type="protein sequence ID" value="CUV09488.1"/>
    <property type="molecule type" value="Genomic_DNA"/>
</dbReference>
<feature type="domain" description="S1 motif" evidence="11">
    <location>
        <begin position="39"/>
        <end position="142"/>
    </location>
</feature>
<keyword evidence="10" id="KW-0472">Membrane</keyword>
<keyword evidence="7 12" id="KW-0378">Hydrolase</keyword>
<dbReference type="NCBIfam" id="TIGR00757">
    <property type="entry name" value="RNaseEG"/>
    <property type="match status" value="1"/>
</dbReference>
<dbReference type="AlphaFoldDB" id="A0A160VFT0"/>
<evidence type="ECO:0000256" key="8">
    <source>
        <dbReference type="ARBA" id="ARBA00022842"/>
    </source>
</evidence>
<keyword evidence="9" id="KW-0694">RNA-binding</keyword>
<keyword evidence="6" id="KW-0255">Endonuclease</keyword>
<evidence type="ECO:0000256" key="9">
    <source>
        <dbReference type="ARBA" id="ARBA00022884"/>
    </source>
</evidence>
<dbReference type="GO" id="GO:0005737">
    <property type="term" value="C:cytoplasm"/>
    <property type="evidence" value="ECO:0007669"/>
    <property type="project" value="TreeGrafter"/>
</dbReference>
<evidence type="ECO:0000313" key="12">
    <source>
        <dbReference type="EMBL" id="CUV09488.1"/>
    </source>
</evidence>
<evidence type="ECO:0000256" key="4">
    <source>
        <dbReference type="ARBA" id="ARBA00022722"/>
    </source>
</evidence>
<comment type="cofactor">
    <cofactor evidence="1">
        <name>Mg(2+)</name>
        <dbReference type="ChEBI" id="CHEBI:18420"/>
    </cofactor>
</comment>
<name>A0A160VFT0_9ZZZZ</name>
<dbReference type="PROSITE" id="PS50126">
    <property type="entry name" value="S1"/>
    <property type="match status" value="1"/>
</dbReference>
<dbReference type="GO" id="GO:0016787">
    <property type="term" value="F:hydrolase activity"/>
    <property type="evidence" value="ECO:0007669"/>
    <property type="project" value="UniProtKB-KW"/>
</dbReference>
<dbReference type="GO" id="GO:0004519">
    <property type="term" value="F:endonuclease activity"/>
    <property type="evidence" value="ECO:0007669"/>
    <property type="project" value="UniProtKB-KW"/>
</dbReference>
<dbReference type="Gene3D" id="3.40.1260.20">
    <property type="entry name" value="Ribonuclease E, catalytic domain"/>
    <property type="match status" value="1"/>
</dbReference>
<sequence>MKNEIFISESMGESRIAIVEDGTLVEVYVEKQESHRMVGNIYKGQVENVLPGMQAAFVDIGYDINAFLPFSEIENSAYLADIDDDDRRSSKRKNGDRKNRRKIRDDINVELKSGQDIFVQVIKEAFAGKGPRVTTEIALPGRLLVLVPNVNYIGISKKIWDKYERRRLKKIVSSMKKKGVGVIVRTVAEGKSEELIQNDYSNLIENWKKLQNKSNRTKGAALVYEDLETASSVVRDLFTPDISKIVIDSKKLYRKLQGYLEDVSPNMASHLEHYRLKQPLFESMGLEKELDKLLRPKVWLKSGAYLIIEKTEAMVVVDVNSGRFIGKKNHEENSRKINLEACKEVARQLRLRDLSGLVVIDFIDMREEANRRKIYYELRKELKKDRAKVAVSPISEFGLLEMTRQRIRLSLLDSMSEECPTCYGSGRIMSRETLLTRIDHWLRRYRSKHRSLKLKLELHPEIARFLKDNKKALRGLMWQNFTYITIEANQEIARDEFRFLSTKNGQKEIEHVGVEHKDESA</sequence>
<proteinExistence type="predicted"/>
<evidence type="ECO:0000256" key="2">
    <source>
        <dbReference type="ARBA" id="ARBA00022475"/>
    </source>
</evidence>
<evidence type="ECO:0000256" key="6">
    <source>
        <dbReference type="ARBA" id="ARBA00022759"/>
    </source>
</evidence>
<dbReference type="Gene3D" id="2.40.50.140">
    <property type="entry name" value="Nucleic acid-binding proteins"/>
    <property type="match status" value="1"/>
</dbReference>
<organism evidence="12">
    <name type="scientific">hydrothermal vent metagenome</name>
    <dbReference type="NCBI Taxonomy" id="652676"/>
    <lineage>
        <taxon>unclassified sequences</taxon>
        <taxon>metagenomes</taxon>
        <taxon>ecological metagenomes</taxon>
    </lineage>
</organism>
<dbReference type="InterPro" id="IPR004659">
    <property type="entry name" value="RNase_E/G"/>
</dbReference>